<evidence type="ECO:0000256" key="1">
    <source>
        <dbReference type="SAM" id="MobiDB-lite"/>
    </source>
</evidence>
<dbReference type="KEGG" id="ehx:EMIHUDRAFT_220590"/>
<dbReference type="EnsemblProtists" id="EOD04826">
    <property type="protein sequence ID" value="EOD04826"/>
    <property type="gene ID" value="EMIHUDRAFT_220590"/>
</dbReference>
<organism evidence="2 3">
    <name type="scientific">Emiliania huxleyi (strain CCMP1516)</name>
    <dbReference type="NCBI Taxonomy" id="280463"/>
    <lineage>
        <taxon>Eukaryota</taxon>
        <taxon>Haptista</taxon>
        <taxon>Haptophyta</taxon>
        <taxon>Prymnesiophyceae</taxon>
        <taxon>Isochrysidales</taxon>
        <taxon>Noelaerhabdaceae</taxon>
        <taxon>Emiliania</taxon>
    </lineage>
</organism>
<evidence type="ECO:0000313" key="2">
    <source>
        <dbReference type="EnsemblProtists" id="EOD04826"/>
    </source>
</evidence>
<reference evidence="2" key="2">
    <citation type="submission" date="2024-10" db="UniProtKB">
        <authorList>
            <consortium name="EnsemblProtists"/>
        </authorList>
    </citation>
    <scope>IDENTIFICATION</scope>
</reference>
<dbReference type="AlphaFoldDB" id="A0A0D3I0P1"/>
<evidence type="ECO:0000313" key="3">
    <source>
        <dbReference type="Proteomes" id="UP000013827"/>
    </source>
</evidence>
<protein>
    <submittedName>
        <fullName evidence="2">Uncharacterized protein</fullName>
    </submittedName>
</protein>
<proteinExistence type="predicted"/>
<accession>A0A0D3I0P1</accession>
<reference evidence="3" key="1">
    <citation type="journal article" date="2013" name="Nature">
        <title>Pan genome of the phytoplankton Emiliania underpins its global distribution.</title>
        <authorList>
            <person name="Read B.A."/>
            <person name="Kegel J."/>
            <person name="Klute M.J."/>
            <person name="Kuo A."/>
            <person name="Lefebvre S.C."/>
            <person name="Maumus F."/>
            <person name="Mayer C."/>
            <person name="Miller J."/>
            <person name="Monier A."/>
            <person name="Salamov A."/>
            <person name="Young J."/>
            <person name="Aguilar M."/>
            <person name="Claverie J.M."/>
            <person name="Frickenhaus S."/>
            <person name="Gonzalez K."/>
            <person name="Herman E.K."/>
            <person name="Lin Y.C."/>
            <person name="Napier J."/>
            <person name="Ogata H."/>
            <person name="Sarno A.F."/>
            <person name="Shmutz J."/>
            <person name="Schroeder D."/>
            <person name="de Vargas C."/>
            <person name="Verret F."/>
            <person name="von Dassow P."/>
            <person name="Valentin K."/>
            <person name="Van de Peer Y."/>
            <person name="Wheeler G."/>
            <person name="Dacks J.B."/>
            <person name="Delwiche C.F."/>
            <person name="Dyhrman S.T."/>
            <person name="Glockner G."/>
            <person name="John U."/>
            <person name="Richards T."/>
            <person name="Worden A.Z."/>
            <person name="Zhang X."/>
            <person name="Grigoriev I.V."/>
            <person name="Allen A.E."/>
            <person name="Bidle K."/>
            <person name="Borodovsky M."/>
            <person name="Bowler C."/>
            <person name="Brownlee C."/>
            <person name="Cock J.M."/>
            <person name="Elias M."/>
            <person name="Gladyshev V.N."/>
            <person name="Groth M."/>
            <person name="Guda C."/>
            <person name="Hadaegh A."/>
            <person name="Iglesias-Rodriguez M.D."/>
            <person name="Jenkins J."/>
            <person name="Jones B.M."/>
            <person name="Lawson T."/>
            <person name="Leese F."/>
            <person name="Lindquist E."/>
            <person name="Lobanov A."/>
            <person name="Lomsadze A."/>
            <person name="Malik S.B."/>
            <person name="Marsh M.E."/>
            <person name="Mackinder L."/>
            <person name="Mock T."/>
            <person name="Mueller-Roeber B."/>
            <person name="Pagarete A."/>
            <person name="Parker M."/>
            <person name="Probert I."/>
            <person name="Quesneville H."/>
            <person name="Raines C."/>
            <person name="Rensing S.A."/>
            <person name="Riano-Pachon D.M."/>
            <person name="Richier S."/>
            <person name="Rokitta S."/>
            <person name="Shiraiwa Y."/>
            <person name="Soanes D.M."/>
            <person name="van der Giezen M."/>
            <person name="Wahlund T.M."/>
            <person name="Williams B."/>
            <person name="Wilson W."/>
            <person name="Wolfe G."/>
            <person name="Wurch L.L."/>
        </authorList>
    </citation>
    <scope>NUCLEOTIDE SEQUENCE</scope>
</reference>
<dbReference type="PaxDb" id="2903-EOD04826"/>
<keyword evidence="3" id="KW-1185">Reference proteome</keyword>
<dbReference type="Proteomes" id="UP000013827">
    <property type="component" value="Unassembled WGS sequence"/>
</dbReference>
<feature type="compositionally biased region" description="Acidic residues" evidence="1">
    <location>
        <begin position="41"/>
        <end position="59"/>
    </location>
</feature>
<name>A0A0D3I0P1_EMIH1</name>
<dbReference type="GeneID" id="17250965"/>
<feature type="region of interest" description="Disordered" evidence="1">
    <location>
        <begin position="27"/>
        <end position="65"/>
    </location>
</feature>
<dbReference type="RefSeq" id="XP_005757255.1">
    <property type="nucleotide sequence ID" value="XM_005757198.1"/>
</dbReference>
<sequence length="173" mass="17972">MAAAYAAHSMCGGLCRGWGCCEARGVAQPQDGSGEARGEGEGEGELSSDGDSDGGEEGVDWFAGDPAWGSAALEDEWRAASLARQAVGDAAYAAAHAAGASRAEACDAAVRAVRADRVEARSSFLVRAGWPAPDDDPDEEEDKKEIKALDEGDIALLKTYVSRRRRARSLAAA</sequence>
<dbReference type="HOGENOM" id="CLU_1550423_0_0_1"/>